<accession>A0A319DPQ0</accession>
<feature type="region of interest" description="Disordered" evidence="1">
    <location>
        <begin position="114"/>
        <end position="140"/>
    </location>
</feature>
<evidence type="ECO:0000313" key="3">
    <source>
        <dbReference type="Proteomes" id="UP000247810"/>
    </source>
</evidence>
<sequence length="140" mass="13616">MMASDTEDARNGTGTGTHGSGSSSSSSTAEQHIDGAGRKTTVALARASAPTSHSRPGHQPHSLPIGPGAARGPVIGGGARTSIRIQSSASSGVAAAPNQPSFLAPAALQPRGLAALIPGPNASGDAAMPPLPRSGAEPRS</sequence>
<dbReference type="EMBL" id="KZ825801">
    <property type="protein sequence ID" value="PYH99521.1"/>
    <property type="molecule type" value="Genomic_DNA"/>
</dbReference>
<keyword evidence="3" id="KW-1185">Reference proteome</keyword>
<proteinExistence type="predicted"/>
<dbReference type="AlphaFoldDB" id="A0A319DPQ0"/>
<protein>
    <submittedName>
        <fullName evidence="2">Uncharacterized protein</fullName>
    </submittedName>
</protein>
<name>A0A319DPQ0_9EURO</name>
<gene>
    <name evidence="2" type="ORF">BO71DRAFT_425084</name>
</gene>
<evidence type="ECO:0000313" key="2">
    <source>
        <dbReference type="EMBL" id="PYH99521.1"/>
    </source>
</evidence>
<evidence type="ECO:0000256" key="1">
    <source>
        <dbReference type="SAM" id="MobiDB-lite"/>
    </source>
</evidence>
<feature type="region of interest" description="Disordered" evidence="1">
    <location>
        <begin position="1"/>
        <end position="79"/>
    </location>
</feature>
<organism evidence="2 3">
    <name type="scientific">Aspergillus ellipticus CBS 707.79</name>
    <dbReference type="NCBI Taxonomy" id="1448320"/>
    <lineage>
        <taxon>Eukaryota</taxon>
        <taxon>Fungi</taxon>
        <taxon>Dikarya</taxon>
        <taxon>Ascomycota</taxon>
        <taxon>Pezizomycotina</taxon>
        <taxon>Eurotiomycetes</taxon>
        <taxon>Eurotiomycetidae</taxon>
        <taxon>Eurotiales</taxon>
        <taxon>Aspergillaceae</taxon>
        <taxon>Aspergillus</taxon>
        <taxon>Aspergillus subgen. Circumdati</taxon>
    </lineage>
</organism>
<dbReference type="VEuPathDB" id="FungiDB:BO71DRAFT_425084"/>
<reference evidence="2 3" key="1">
    <citation type="submission" date="2018-02" db="EMBL/GenBank/DDBJ databases">
        <title>The genomes of Aspergillus section Nigri reveals drivers in fungal speciation.</title>
        <authorList>
            <consortium name="DOE Joint Genome Institute"/>
            <person name="Vesth T.C."/>
            <person name="Nybo J."/>
            <person name="Theobald S."/>
            <person name="Brandl J."/>
            <person name="Frisvad J.C."/>
            <person name="Nielsen K.F."/>
            <person name="Lyhne E.K."/>
            <person name="Kogle M.E."/>
            <person name="Kuo A."/>
            <person name="Riley R."/>
            <person name="Clum A."/>
            <person name="Nolan M."/>
            <person name="Lipzen A."/>
            <person name="Salamov A."/>
            <person name="Henrissat B."/>
            <person name="Wiebenga A."/>
            <person name="De vries R.P."/>
            <person name="Grigoriev I.V."/>
            <person name="Mortensen U.H."/>
            <person name="Andersen M.R."/>
            <person name="Baker S.E."/>
        </authorList>
    </citation>
    <scope>NUCLEOTIDE SEQUENCE [LARGE SCALE GENOMIC DNA]</scope>
    <source>
        <strain evidence="2 3">CBS 707.79</strain>
    </source>
</reference>
<dbReference type="Proteomes" id="UP000247810">
    <property type="component" value="Unassembled WGS sequence"/>
</dbReference>